<dbReference type="OrthoDB" id="4713066at2759"/>
<dbReference type="PROSITE" id="PS51837">
    <property type="entry name" value="LITAF"/>
    <property type="match status" value="1"/>
</dbReference>
<evidence type="ECO:0000313" key="12">
    <source>
        <dbReference type="Proteomes" id="UP000677803"/>
    </source>
</evidence>
<protein>
    <submittedName>
        <fullName evidence="11">(Atlantic silverside) hypothetical protein</fullName>
    </submittedName>
</protein>
<keyword evidence="12" id="KW-1185">Reference proteome</keyword>
<comment type="similarity">
    <text evidence="4">Belongs to the CDIP1/LITAF family.</text>
</comment>
<evidence type="ECO:0000256" key="4">
    <source>
        <dbReference type="ARBA" id="ARBA00005975"/>
    </source>
</evidence>
<gene>
    <name evidence="11" type="ORF">MMEN_LOCUS9867</name>
</gene>
<keyword evidence="5" id="KW-0479">Metal-binding</keyword>
<organism evidence="11 12">
    <name type="scientific">Menidia menidia</name>
    <name type="common">Atlantic silverside</name>
    <dbReference type="NCBI Taxonomy" id="238744"/>
    <lineage>
        <taxon>Eukaryota</taxon>
        <taxon>Metazoa</taxon>
        <taxon>Chordata</taxon>
        <taxon>Craniata</taxon>
        <taxon>Vertebrata</taxon>
        <taxon>Euteleostomi</taxon>
        <taxon>Actinopterygii</taxon>
        <taxon>Neopterygii</taxon>
        <taxon>Teleostei</taxon>
        <taxon>Neoteleostei</taxon>
        <taxon>Acanthomorphata</taxon>
        <taxon>Ovalentaria</taxon>
        <taxon>Atherinomorphae</taxon>
        <taxon>Atheriniformes</taxon>
        <taxon>Atherinopsidae</taxon>
        <taxon>Menidiinae</taxon>
        <taxon>Menidia</taxon>
    </lineage>
</organism>
<feature type="region of interest" description="Disordered" evidence="8">
    <location>
        <begin position="80"/>
        <end position="102"/>
    </location>
</feature>
<dbReference type="GO" id="GO:0008270">
    <property type="term" value="F:zinc ion binding"/>
    <property type="evidence" value="ECO:0007669"/>
    <property type="project" value="TreeGrafter"/>
</dbReference>
<sequence>MENSNNDVVLLHCSKLVTSEGMDVGARLEPEQELSGPPEASQETAEAKEGSPTLADIELRIQHLQTRRILLQTIQNCTKKQAQSFDENRRETSSEDGEEECELETIEKELEELRVKKKEMEKNRIPRGGIYILPPLLPDLNDNTAATTDPVVAVENLGPTAQVTKCPTCKEVIVTETGSKISEAAWMVCVLSFMMGCVAGCCLIPFYLKRFRSTCHKCPLCQAHIHTHQPL</sequence>
<evidence type="ECO:0000313" key="11">
    <source>
        <dbReference type="EMBL" id="CAG5910696.1"/>
    </source>
</evidence>
<reference evidence="11" key="1">
    <citation type="submission" date="2021-05" db="EMBL/GenBank/DDBJ databases">
        <authorList>
            <person name="Tigano A."/>
        </authorList>
    </citation>
    <scope>NUCLEOTIDE SEQUENCE</scope>
</reference>
<name>A0A8S4AW08_9TELE</name>
<evidence type="ECO:0000256" key="5">
    <source>
        <dbReference type="ARBA" id="ARBA00022723"/>
    </source>
</evidence>
<evidence type="ECO:0000256" key="7">
    <source>
        <dbReference type="ARBA" id="ARBA00023136"/>
    </source>
</evidence>
<evidence type="ECO:0000256" key="1">
    <source>
        <dbReference type="ARBA" id="ARBA00004125"/>
    </source>
</evidence>
<evidence type="ECO:0000256" key="3">
    <source>
        <dbReference type="ARBA" id="ARBA00004630"/>
    </source>
</evidence>
<comment type="caution">
    <text evidence="11">The sequence shown here is derived from an EMBL/GenBank/DDBJ whole genome shotgun (WGS) entry which is preliminary data.</text>
</comment>
<evidence type="ECO:0000256" key="2">
    <source>
        <dbReference type="ARBA" id="ARBA00004414"/>
    </source>
</evidence>
<dbReference type="PANTHER" id="PTHR23292">
    <property type="entry name" value="LIPOPOLYSACCHARIDE-INDUCED TUMOR NECROSIS FACTOR-ALPHA FACTOR"/>
    <property type="match status" value="1"/>
</dbReference>
<keyword evidence="7 9" id="KW-0472">Membrane</keyword>
<evidence type="ECO:0000259" key="10">
    <source>
        <dbReference type="PROSITE" id="PS51837"/>
    </source>
</evidence>
<feature type="transmembrane region" description="Helical" evidence="9">
    <location>
        <begin position="184"/>
        <end position="208"/>
    </location>
</feature>
<keyword evidence="9" id="KW-0812">Transmembrane</keyword>
<dbReference type="InterPro" id="IPR006629">
    <property type="entry name" value="LITAF"/>
</dbReference>
<dbReference type="GO" id="GO:0098574">
    <property type="term" value="C:cytoplasmic side of lysosomal membrane"/>
    <property type="evidence" value="ECO:0007669"/>
    <property type="project" value="TreeGrafter"/>
</dbReference>
<dbReference type="Proteomes" id="UP000677803">
    <property type="component" value="Unassembled WGS sequence"/>
</dbReference>
<proteinExistence type="inferred from homology"/>
<dbReference type="InterPro" id="IPR037519">
    <property type="entry name" value="LITAF_fam"/>
</dbReference>
<comment type="subcellular location">
    <subcellularLocation>
        <location evidence="1">Endosome membrane</location>
        <topology evidence="1">Peripheral membrane protein</topology>
        <orientation evidence="1">Cytoplasmic side</orientation>
    </subcellularLocation>
    <subcellularLocation>
        <location evidence="2">Late endosome membrane</location>
    </subcellularLocation>
    <subcellularLocation>
        <location evidence="3">Lysosome membrane</location>
        <topology evidence="3">Peripheral membrane protein</topology>
        <orientation evidence="3">Cytoplasmic side</orientation>
    </subcellularLocation>
</comment>
<dbReference type="Pfam" id="PF10601">
    <property type="entry name" value="zf-LITAF-like"/>
    <property type="match status" value="1"/>
</dbReference>
<dbReference type="GO" id="GO:0005634">
    <property type="term" value="C:nucleus"/>
    <property type="evidence" value="ECO:0007669"/>
    <property type="project" value="TreeGrafter"/>
</dbReference>
<accession>A0A8S4AW08</accession>
<evidence type="ECO:0000256" key="8">
    <source>
        <dbReference type="SAM" id="MobiDB-lite"/>
    </source>
</evidence>
<dbReference type="EMBL" id="CAJRST010010001">
    <property type="protein sequence ID" value="CAG5910696.1"/>
    <property type="molecule type" value="Genomic_DNA"/>
</dbReference>
<feature type="region of interest" description="Disordered" evidence="8">
    <location>
        <begin position="24"/>
        <end position="52"/>
    </location>
</feature>
<keyword evidence="9" id="KW-1133">Transmembrane helix</keyword>
<feature type="domain" description="LITAF" evidence="10">
    <location>
        <begin position="146"/>
        <end position="230"/>
    </location>
</feature>
<dbReference type="SMART" id="SM00714">
    <property type="entry name" value="LITAF"/>
    <property type="match status" value="1"/>
</dbReference>
<keyword evidence="6" id="KW-0862">Zinc</keyword>
<evidence type="ECO:0000256" key="6">
    <source>
        <dbReference type="ARBA" id="ARBA00022833"/>
    </source>
</evidence>
<evidence type="ECO:0000256" key="9">
    <source>
        <dbReference type="SAM" id="Phobius"/>
    </source>
</evidence>
<dbReference type="AlphaFoldDB" id="A0A8S4AW08"/>
<dbReference type="GO" id="GO:0098560">
    <property type="term" value="C:cytoplasmic side of late endosome membrane"/>
    <property type="evidence" value="ECO:0007669"/>
    <property type="project" value="TreeGrafter"/>
</dbReference>
<dbReference type="PANTHER" id="PTHR23292:SF35">
    <property type="entry name" value="LITAF DOMAIN-CONTAINING PROTEIN"/>
    <property type="match status" value="1"/>
</dbReference>